<dbReference type="RefSeq" id="XP_056519749.1">
    <property type="nucleotide sequence ID" value="XM_056666153.1"/>
</dbReference>
<dbReference type="GeneID" id="81405323"/>
<dbReference type="GO" id="GO:0006122">
    <property type="term" value="P:mitochondrial electron transport, ubiquinol to cytochrome c"/>
    <property type="evidence" value="ECO:0007669"/>
    <property type="project" value="InterPro"/>
</dbReference>
<proteinExistence type="inferred from homology"/>
<dbReference type="Pfam" id="PF05365">
    <property type="entry name" value="UCR_UQCRX_QCR9"/>
    <property type="match status" value="1"/>
</dbReference>
<keyword evidence="9" id="KW-0496">Mitochondrion</keyword>
<dbReference type="AlphaFoldDB" id="A0A9W9GSR8"/>
<reference evidence="12" key="1">
    <citation type="submission" date="2022-11" db="EMBL/GenBank/DDBJ databases">
        <authorList>
            <person name="Petersen C."/>
        </authorList>
    </citation>
    <scope>NUCLEOTIDE SEQUENCE</scope>
    <source>
        <strain evidence="12">IBT 22155</strain>
    </source>
</reference>
<dbReference type="EMBL" id="JAPQKL010000005">
    <property type="protein sequence ID" value="KAJ5129370.1"/>
    <property type="molecule type" value="Genomic_DNA"/>
</dbReference>
<dbReference type="InterPro" id="IPR036656">
    <property type="entry name" value="QCR9_sf"/>
</dbReference>
<keyword evidence="3" id="KW-0813">Transport</keyword>
<evidence type="ECO:0000313" key="12">
    <source>
        <dbReference type="EMBL" id="KAJ5129370.1"/>
    </source>
</evidence>
<evidence type="ECO:0000256" key="4">
    <source>
        <dbReference type="ARBA" id="ARBA00022660"/>
    </source>
</evidence>
<name>A0A9W9GSR8_9EURO</name>
<dbReference type="GO" id="GO:0005743">
    <property type="term" value="C:mitochondrial inner membrane"/>
    <property type="evidence" value="ECO:0007669"/>
    <property type="project" value="UniProtKB-SubCell"/>
</dbReference>
<evidence type="ECO:0000256" key="9">
    <source>
        <dbReference type="ARBA" id="ARBA00023128"/>
    </source>
</evidence>
<evidence type="ECO:0000256" key="11">
    <source>
        <dbReference type="ARBA" id="ARBA00044247"/>
    </source>
</evidence>
<evidence type="ECO:0000256" key="7">
    <source>
        <dbReference type="ARBA" id="ARBA00022982"/>
    </source>
</evidence>
<evidence type="ECO:0000313" key="13">
    <source>
        <dbReference type="Proteomes" id="UP001149079"/>
    </source>
</evidence>
<comment type="similarity">
    <text evidence="2">Belongs to the UQCR10/QCR9 family.</text>
</comment>
<dbReference type="GO" id="GO:0045275">
    <property type="term" value="C:respiratory chain complex III"/>
    <property type="evidence" value="ECO:0007669"/>
    <property type="project" value="InterPro"/>
</dbReference>
<dbReference type="OrthoDB" id="44067at2759"/>
<reference evidence="12" key="2">
    <citation type="journal article" date="2023" name="IMA Fungus">
        <title>Comparative genomic study of the Penicillium genus elucidates a diverse pangenome and 15 lateral gene transfer events.</title>
        <authorList>
            <person name="Petersen C."/>
            <person name="Sorensen T."/>
            <person name="Nielsen M.R."/>
            <person name="Sondergaard T.E."/>
            <person name="Sorensen J.L."/>
            <person name="Fitzpatrick D.A."/>
            <person name="Frisvad J.C."/>
            <person name="Nielsen K.L."/>
        </authorList>
    </citation>
    <scope>NUCLEOTIDE SEQUENCE</scope>
    <source>
        <strain evidence="12">IBT 22155</strain>
    </source>
</reference>
<dbReference type="Proteomes" id="UP001149079">
    <property type="component" value="Unassembled WGS sequence"/>
</dbReference>
<organism evidence="12 13">
    <name type="scientific">Penicillium bovifimosum</name>
    <dbReference type="NCBI Taxonomy" id="126998"/>
    <lineage>
        <taxon>Eukaryota</taxon>
        <taxon>Fungi</taxon>
        <taxon>Dikarya</taxon>
        <taxon>Ascomycota</taxon>
        <taxon>Pezizomycotina</taxon>
        <taxon>Eurotiomycetes</taxon>
        <taxon>Eurotiomycetidae</taxon>
        <taxon>Eurotiales</taxon>
        <taxon>Aspergillaceae</taxon>
        <taxon>Penicillium</taxon>
    </lineage>
</organism>
<dbReference type="InterPro" id="IPR008027">
    <property type="entry name" value="QCR9"/>
</dbReference>
<keyword evidence="6" id="KW-0999">Mitochondrion inner membrane</keyword>
<sequence length="81" mass="9251">MAGLANIIYSHVSLPPALFAAFRTFIRKNTVLLTTAFAGAFAFELGFDVTSNKIWDSWNQGRQWKDIKHRYIAAKEEEDDE</sequence>
<keyword evidence="8" id="KW-1133">Transmembrane helix</keyword>
<accession>A0A9W9GSR8</accession>
<evidence type="ECO:0000256" key="2">
    <source>
        <dbReference type="ARBA" id="ARBA00007856"/>
    </source>
</evidence>
<evidence type="ECO:0000256" key="5">
    <source>
        <dbReference type="ARBA" id="ARBA00022692"/>
    </source>
</evidence>
<keyword evidence="5" id="KW-0812">Transmembrane</keyword>
<comment type="caution">
    <text evidence="12">The sequence shown here is derived from an EMBL/GenBank/DDBJ whole genome shotgun (WGS) entry which is preliminary data.</text>
</comment>
<evidence type="ECO:0000256" key="3">
    <source>
        <dbReference type="ARBA" id="ARBA00022448"/>
    </source>
</evidence>
<protein>
    <recommendedName>
        <fullName evidence="11">Complex III subunit 9</fullName>
    </recommendedName>
</protein>
<comment type="subcellular location">
    <subcellularLocation>
        <location evidence="1">Mitochondrion inner membrane</location>
        <topology evidence="1">Single-pass membrane protein</topology>
    </subcellularLocation>
</comment>
<dbReference type="PANTHER" id="PTHR12980:SF0">
    <property type="entry name" value="CYTOCHROME B-C1 COMPLEX SUBUNIT 9"/>
    <property type="match status" value="1"/>
</dbReference>
<dbReference type="SUPFAM" id="SSF81514">
    <property type="entry name" value="Subunit X (non-heme 7 kDa protein) of cytochrome bc1 complex (Ubiquinol-cytochrome c reductase)"/>
    <property type="match status" value="1"/>
</dbReference>
<evidence type="ECO:0000256" key="8">
    <source>
        <dbReference type="ARBA" id="ARBA00022989"/>
    </source>
</evidence>
<keyword evidence="7" id="KW-0249">Electron transport</keyword>
<dbReference type="PANTHER" id="PTHR12980">
    <property type="entry name" value="UBIQUINOL-CYTOCHROME C REDUCTASE COMPLEX, SUBUNIT X"/>
    <property type="match status" value="1"/>
</dbReference>
<evidence type="ECO:0000256" key="1">
    <source>
        <dbReference type="ARBA" id="ARBA00004434"/>
    </source>
</evidence>
<keyword evidence="13" id="KW-1185">Reference proteome</keyword>
<keyword evidence="10" id="KW-0472">Membrane</keyword>
<gene>
    <name evidence="12" type="ORF">N7515_005409</name>
</gene>
<evidence type="ECO:0000256" key="10">
    <source>
        <dbReference type="ARBA" id="ARBA00023136"/>
    </source>
</evidence>
<evidence type="ECO:0000256" key="6">
    <source>
        <dbReference type="ARBA" id="ARBA00022792"/>
    </source>
</evidence>
<keyword evidence="4" id="KW-0679">Respiratory chain</keyword>
<dbReference type="FunFam" id="1.20.5.260:FF:000001">
    <property type="entry name" value="Cytochrome b-c1 complex subunit 9"/>
    <property type="match status" value="1"/>
</dbReference>
<dbReference type="Gene3D" id="1.20.5.260">
    <property type="entry name" value="Cytochrome b-c1 complex subunit 9"/>
    <property type="match status" value="1"/>
</dbReference>